<accession>A0A9N9MEG5</accession>
<dbReference type="PANTHER" id="PTHR43941:SF1">
    <property type="entry name" value="STRUCTURAL MAINTENANCE OF CHROMOSOMES PROTEIN 2"/>
    <property type="match status" value="1"/>
</dbReference>
<dbReference type="OrthoDB" id="7490061at2759"/>
<dbReference type="GO" id="GO:0000796">
    <property type="term" value="C:condensin complex"/>
    <property type="evidence" value="ECO:0007669"/>
    <property type="project" value="TreeGrafter"/>
</dbReference>
<protein>
    <submittedName>
        <fullName evidence="2">Uncharacterized protein</fullName>
    </submittedName>
</protein>
<dbReference type="GO" id="GO:0007076">
    <property type="term" value="P:mitotic chromosome condensation"/>
    <property type="evidence" value="ECO:0007669"/>
    <property type="project" value="TreeGrafter"/>
</dbReference>
<dbReference type="PANTHER" id="PTHR43941">
    <property type="entry name" value="STRUCTURAL MAINTENANCE OF CHROMOSOMES PROTEIN 2"/>
    <property type="match status" value="1"/>
</dbReference>
<gene>
    <name evidence="2" type="ORF">CEUTPL_LOCUS3343</name>
</gene>
<dbReference type="AlphaFoldDB" id="A0A9N9MEG5"/>
<reference evidence="2" key="1">
    <citation type="submission" date="2022-01" db="EMBL/GenBank/DDBJ databases">
        <authorList>
            <person name="King R."/>
        </authorList>
    </citation>
    <scope>NUCLEOTIDE SEQUENCE</scope>
</reference>
<evidence type="ECO:0000313" key="3">
    <source>
        <dbReference type="Proteomes" id="UP001152799"/>
    </source>
</evidence>
<dbReference type="GO" id="GO:0003682">
    <property type="term" value="F:chromatin binding"/>
    <property type="evidence" value="ECO:0007669"/>
    <property type="project" value="TreeGrafter"/>
</dbReference>
<keyword evidence="3" id="KW-1185">Reference proteome</keyword>
<sequence length="468" mass="53801">MEKYNTIEDLEGKYEVLNEDHRILKSDIEDRDNFNARLKRGSRSFEDEACDREEQLKKNIESHVKLIEKLNQEIKQLKEEQNVKQTEISDTEVKYEIQRQNLEELKSKNHKMAMSITNLQSEIAKLVSESRSGKMEIAELNEALQSYKNEHKAIKEENLLLLEKMKAQSTTCNLLEDMMDSADQTEKDRTINNKEEIIAKMKEEVKGLKEINKSMTVSISVLEEENKRLEKELKELQMEFDRILAEHISSEKSLVVNDTESKTKKTTKVITKNTHNKLNVNSTKKQANITNIHDANIITNMNDAYPSDSIEVGSTINCNLITSSQKKHKILFLTDQYGKYLLPYLESHLSDKFDVQIVTKPNALFIDVIGGHEESISKMSSSDYVIVMAGLNNNNVKLSDITLIANTCFYTNLIFCTIPAKCTDGLPYCHVDYVNVSKVIVFVIIRQYALTNKLLLSENDFNSCRNTY</sequence>
<evidence type="ECO:0000256" key="1">
    <source>
        <dbReference type="SAM" id="Coils"/>
    </source>
</evidence>
<feature type="coiled-coil region" evidence="1">
    <location>
        <begin position="191"/>
        <end position="246"/>
    </location>
</feature>
<dbReference type="EMBL" id="OU892288">
    <property type="protein sequence ID" value="CAG9762668.1"/>
    <property type="molecule type" value="Genomic_DNA"/>
</dbReference>
<name>A0A9N9MEG5_9CUCU</name>
<evidence type="ECO:0000313" key="2">
    <source>
        <dbReference type="EMBL" id="CAG9762668.1"/>
    </source>
</evidence>
<dbReference type="Proteomes" id="UP001152799">
    <property type="component" value="Chromosome 12"/>
</dbReference>
<feature type="coiled-coil region" evidence="1">
    <location>
        <begin position="53"/>
        <end position="164"/>
    </location>
</feature>
<keyword evidence="1" id="KW-0175">Coiled coil</keyword>
<organism evidence="2 3">
    <name type="scientific">Ceutorhynchus assimilis</name>
    <name type="common">cabbage seed weevil</name>
    <dbReference type="NCBI Taxonomy" id="467358"/>
    <lineage>
        <taxon>Eukaryota</taxon>
        <taxon>Metazoa</taxon>
        <taxon>Ecdysozoa</taxon>
        <taxon>Arthropoda</taxon>
        <taxon>Hexapoda</taxon>
        <taxon>Insecta</taxon>
        <taxon>Pterygota</taxon>
        <taxon>Neoptera</taxon>
        <taxon>Endopterygota</taxon>
        <taxon>Coleoptera</taxon>
        <taxon>Polyphaga</taxon>
        <taxon>Cucujiformia</taxon>
        <taxon>Curculionidae</taxon>
        <taxon>Ceutorhynchinae</taxon>
        <taxon>Ceutorhynchus</taxon>
    </lineage>
</organism>
<dbReference type="GO" id="GO:0000793">
    <property type="term" value="C:condensed chromosome"/>
    <property type="evidence" value="ECO:0007669"/>
    <property type="project" value="TreeGrafter"/>
</dbReference>
<dbReference type="GO" id="GO:0000785">
    <property type="term" value="C:chromatin"/>
    <property type="evidence" value="ECO:0007669"/>
    <property type="project" value="TreeGrafter"/>
</dbReference>
<proteinExistence type="predicted"/>